<dbReference type="RefSeq" id="WP_144261165.1">
    <property type="nucleotide sequence ID" value="NZ_QMDX01000002.1"/>
</dbReference>
<protein>
    <submittedName>
        <fullName evidence="2">3-beta hydroxysteroid dehydrogenase</fullName>
    </submittedName>
</protein>
<comment type="caution">
    <text evidence="2">The sequence shown here is derived from an EMBL/GenBank/DDBJ whole genome shotgun (WGS) entry which is preliminary data.</text>
</comment>
<accession>A0A554ND64</accession>
<organism evidence="2 3">
    <name type="scientific">Haloglomus irregulare</name>
    <dbReference type="NCBI Taxonomy" id="2234134"/>
    <lineage>
        <taxon>Archaea</taxon>
        <taxon>Methanobacteriati</taxon>
        <taxon>Methanobacteriota</taxon>
        <taxon>Stenosarchaea group</taxon>
        <taxon>Halobacteria</taxon>
        <taxon>Halobacteriales</taxon>
        <taxon>Natronomonadaceae</taxon>
        <taxon>Haloglomus</taxon>
    </lineage>
</organism>
<sequence length="238" mass="24611">MDTDDRTTPDPAETRILVAGASGDTGQCVLRALEGRPPTVRALTRSADNRDPLTRLGADEVVVGDLLDPDDARTAVADVDVVLSAVGSGVRTVLTADEFVDGAGTRNLVEAATAAGATAFVMESALGVGDEPASPLAAAFDLFIGPVQRAKAEAEAALRDSPLRHTVLRPGVLTGGPRTGLVQVADPGARLWGAVTRADVAHLLAAAPFTPAAADRTLEVVSNPLLKRRADPIDWLFP</sequence>
<gene>
    <name evidence="2" type="ORF">DP107_05620</name>
</gene>
<dbReference type="Proteomes" id="UP000319894">
    <property type="component" value="Unassembled WGS sequence"/>
</dbReference>
<dbReference type="InParanoid" id="A0A554ND64"/>
<dbReference type="OrthoDB" id="206077at2157"/>
<dbReference type="AlphaFoldDB" id="A0A554ND64"/>
<evidence type="ECO:0000259" key="1">
    <source>
        <dbReference type="Pfam" id="PF13460"/>
    </source>
</evidence>
<dbReference type="PANTHER" id="PTHR15020:SF50">
    <property type="entry name" value="UPF0659 PROTEIN YMR090W"/>
    <property type="match status" value="1"/>
</dbReference>
<evidence type="ECO:0000313" key="2">
    <source>
        <dbReference type="EMBL" id="TSD15326.1"/>
    </source>
</evidence>
<proteinExistence type="predicted"/>
<dbReference type="InterPro" id="IPR036291">
    <property type="entry name" value="NAD(P)-bd_dom_sf"/>
</dbReference>
<name>A0A554ND64_9EURY</name>
<dbReference type="Gene3D" id="3.40.50.720">
    <property type="entry name" value="NAD(P)-binding Rossmann-like Domain"/>
    <property type="match status" value="1"/>
</dbReference>
<dbReference type="PANTHER" id="PTHR15020">
    <property type="entry name" value="FLAVIN REDUCTASE-RELATED"/>
    <property type="match status" value="1"/>
</dbReference>
<evidence type="ECO:0000313" key="3">
    <source>
        <dbReference type="Proteomes" id="UP000319894"/>
    </source>
</evidence>
<dbReference type="InterPro" id="IPR016040">
    <property type="entry name" value="NAD(P)-bd_dom"/>
</dbReference>
<feature type="domain" description="NAD(P)-binding" evidence="1">
    <location>
        <begin position="20"/>
        <end position="207"/>
    </location>
</feature>
<dbReference type="EMBL" id="QMDX01000002">
    <property type="protein sequence ID" value="TSD15326.1"/>
    <property type="molecule type" value="Genomic_DNA"/>
</dbReference>
<keyword evidence="3" id="KW-1185">Reference proteome</keyword>
<dbReference type="SUPFAM" id="SSF51735">
    <property type="entry name" value="NAD(P)-binding Rossmann-fold domains"/>
    <property type="match status" value="1"/>
</dbReference>
<dbReference type="Pfam" id="PF13460">
    <property type="entry name" value="NAD_binding_10"/>
    <property type="match status" value="1"/>
</dbReference>
<reference evidence="2 3" key="1">
    <citation type="submission" date="2018-06" db="EMBL/GenBank/DDBJ databases">
        <title>Natronomonas sp. F16-60 a new haloarchaeon isolated from a solar saltern of Isla Cristina, Huelva, Spain.</title>
        <authorList>
            <person name="Duran-Viseras A."/>
            <person name="Sanchez-Porro C."/>
            <person name="Ventosa A."/>
        </authorList>
    </citation>
    <scope>NUCLEOTIDE SEQUENCE [LARGE SCALE GENOMIC DNA]</scope>
    <source>
        <strain evidence="2 3">F16-60</strain>
    </source>
</reference>